<dbReference type="SMART" id="SM00260">
    <property type="entry name" value="CheW"/>
    <property type="match status" value="1"/>
</dbReference>
<comment type="caution">
    <text evidence="16">The sequence shown here is derived from an EMBL/GenBank/DDBJ whole genome shotgun (WGS) entry which is preliminary data.</text>
</comment>
<dbReference type="Pfam" id="PF01627">
    <property type="entry name" value="Hpt"/>
    <property type="match status" value="1"/>
</dbReference>
<dbReference type="Gene3D" id="2.30.30.40">
    <property type="entry name" value="SH3 Domains"/>
    <property type="match status" value="1"/>
</dbReference>
<name>A0A660L2P0_9ACTN</name>
<dbReference type="PRINTS" id="PR00344">
    <property type="entry name" value="BCTRLSENSOR"/>
</dbReference>
<keyword evidence="7" id="KW-0808">Transferase</keyword>
<dbReference type="AlphaFoldDB" id="A0A660L2P0"/>
<dbReference type="InterPro" id="IPR004105">
    <property type="entry name" value="CheA-like_dim"/>
</dbReference>
<dbReference type="GO" id="GO:0000155">
    <property type="term" value="F:phosphorelay sensor kinase activity"/>
    <property type="evidence" value="ECO:0007669"/>
    <property type="project" value="InterPro"/>
</dbReference>
<dbReference type="InterPro" id="IPR002545">
    <property type="entry name" value="CheW-lke_dom"/>
</dbReference>
<dbReference type="PROSITE" id="PS50894">
    <property type="entry name" value="HPT"/>
    <property type="match status" value="1"/>
</dbReference>
<dbReference type="InterPro" id="IPR036097">
    <property type="entry name" value="HisK_dim/P_sf"/>
</dbReference>
<keyword evidence="6 12" id="KW-0597">Phosphoprotein</keyword>
<dbReference type="Gene3D" id="3.30.565.10">
    <property type="entry name" value="Histidine kinase-like ATPase, C-terminal domain"/>
    <property type="match status" value="1"/>
</dbReference>
<feature type="modified residue" description="Phosphohistidine" evidence="12">
    <location>
        <position position="47"/>
    </location>
</feature>
<evidence type="ECO:0000256" key="5">
    <source>
        <dbReference type="ARBA" id="ARBA00022500"/>
    </source>
</evidence>
<dbReference type="PROSITE" id="PS50851">
    <property type="entry name" value="CHEW"/>
    <property type="match status" value="1"/>
</dbReference>
<evidence type="ECO:0000256" key="2">
    <source>
        <dbReference type="ARBA" id="ARBA00004236"/>
    </source>
</evidence>
<proteinExistence type="predicted"/>
<dbReference type="Pfam" id="PF01584">
    <property type="entry name" value="CheW"/>
    <property type="match status" value="1"/>
</dbReference>
<keyword evidence="17" id="KW-1185">Reference proteome</keyword>
<dbReference type="InterPro" id="IPR051315">
    <property type="entry name" value="Bact_Chemotaxis_CheA"/>
</dbReference>
<dbReference type="InterPro" id="IPR008207">
    <property type="entry name" value="Sig_transdc_His_kin_Hpt_dom"/>
</dbReference>
<dbReference type="CDD" id="cd00088">
    <property type="entry name" value="HPT"/>
    <property type="match status" value="1"/>
</dbReference>
<dbReference type="EMBL" id="RBIL01000002">
    <property type="protein sequence ID" value="RKQ86223.1"/>
    <property type="molecule type" value="Genomic_DNA"/>
</dbReference>
<dbReference type="SUPFAM" id="SSF47226">
    <property type="entry name" value="Histidine-containing phosphotransfer domain, HPT domain"/>
    <property type="match status" value="1"/>
</dbReference>
<keyword evidence="5" id="KW-0145">Chemotaxis</keyword>
<evidence type="ECO:0000259" key="14">
    <source>
        <dbReference type="PROSITE" id="PS50851"/>
    </source>
</evidence>
<dbReference type="EC" id="2.7.13.3" evidence="3"/>
<dbReference type="SUPFAM" id="SSF55874">
    <property type="entry name" value="ATPase domain of HSP90 chaperone/DNA topoisomerase II/histidine kinase"/>
    <property type="match status" value="1"/>
</dbReference>
<dbReference type="PROSITE" id="PS50109">
    <property type="entry name" value="HIS_KIN"/>
    <property type="match status" value="1"/>
</dbReference>
<dbReference type="SMART" id="SM00073">
    <property type="entry name" value="HPT"/>
    <property type="match status" value="1"/>
</dbReference>
<accession>A0A660L2P0</accession>
<dbReference type="InterPro" id="IPR035891">
    <property type="entry name" value="CheY-binding_CheA"/>
</dbReference>
<evidence type="ECO:0000259" key="13">
    <source>
        <dbReference type="PROSITE" id="PS50109"/>
    </source>
</evidence>
<evidence type="ECO:0000313" key="17">
    <source>
        <dbReference type="Proteomes" id="UP000278962"/>
    </source>
</evidence>
<keyword evidence="10" id="KW-0067">ATP-binding</keyword>
<feature type="domain" description="Histidine kinase" evidence="13">
    <location>
        <begin position="327"/>
        <end position="532"/>
    </location>
</feature>
<keyword evidence="8" id="KW-0547">Nucleotide-binding</keyword>
<comment type="subcellular location">
    <subcellularLocation>
        <location evidence="2">Cell membrane</location>
    </subcellularLocation>
</comment>
<evidence type="ECO:0000256" key="6">
    <source>
        <dbReference type="ARBA" id="ARBA00022553"/>
    </source>
</evidence>
<comment type="catalytic activity">
    <reaction evidence="1">
        <text>ATP + protein L-histidine = ADP + protein N-phospho-L-histidine.</text>
        <dbReference type="EC" id="2.7.13.3"/>
    </reaction>
</comment>
<feature type="domain" description="CheW-like" evidence="14">
    <location>
        <begin position="534"/>
        <end position="664"/>
    </location>
</feature>
<dbReference type="SMART" id="SM01231">
    <property type="entry name" value="H-kinase_dim"/>
    <property type="match status" value="1"/>
</dbReference>
<dbReference type="InterPro" id="IPR003594">
    <property type="entry name" value="HATPase_dom"/>
</dbReference>
<feature type="domain" description="HPt" evidence="15">
    <location>
        <begin position="1"/>
        <end position="104"/>
    </location>
</feature>
<evidence type="ECO:0000256" key="11">
    <source>
        <dbReference type="ARBA" id="ARBA00023012"/>
    </source>
</evidence>
<dbReference type="InterPro" id="IPR037006">
    <property type="entry name" value="CheA-like_homodim_sf"/>
</dbReference>
<evidence type="ECO:0000256" key="3">
    <source>
        <dbReference type="ARBA" id="ARBA00012438"/>
    </source>
</evidence>
<dbReference type="InterPro" id="IPR005467">
    <property type="entry name" value="His_kinase_dom"/>
</dbReference>
<dbReference type="SUPFAM" id="SSF55052">
    <property type="entry name" value="CheY-binding domain of CheA"/>
    <property type="match status" value="1"/>
</dbReference>
<dbReference type="Pfam" id="PF02518">
    <property type="entry name" value="HATPase_c"/>
    <property type="match status" value="1"/>
</dbReference>
<dbReference type="InterPro" id="IPR037052">
    <property type="entry name" value="CheA-like_P2_sf"/>
</dbReference>
<dbReference type="Proteomes" id="UP000278962">
    <property type="component" value="Unassembled WGS sequence"/>
</dbReference>
<reference evidence="16 17" key="1">
    <citation type="submission" date="2018-10" db="EMBL/GenBank/DDBJ databases">
        <title>Genomic Encyclopedia of Archaeal and Bacterial Type Strains, Phase II (KMG-II): from individual species to whole genera.</title>
        <authorList>
            <person name="Goeker M."/>
        </authorList>
    </citation>
    <scope>NUCLEOTIDE SEQUENCE [LARGE SCALE GENOMIC DNA]</scope>
    <source>
        <strain evidence="16 17">DSM 14954</strain>
    </source>
</reference>
<dbReference type="Pfam" id="PF02895">
    <property type="entry name" value="H-kinase_dim"/>
    <property type="match status" value="1"/>
</dbReference>
<dbReference type="InterPro" id="IPR036890">
    <property type="entry name" value="HATPase_C_sf"/>
</dbReference>
<dbReference type="GO" id="GO:0005886">
    <property type="term" value="C:plasma membrane"/>
    <property type="evidence" value="ECO:0007669"/>
    <property type="project" value="UniProtKB-SubCell"/>
</dbReference>
<dbReference type="OrthoDB" id="9803176at2"/>
<keyword evidence="11" id="KW-0902">Two-component regulatory system</keyword>
<organism evidence="16 17">
    <name type="scientific">Solirubrobacter pauli</name>
    <dbReference type="NCBI Taxonomy" id="166793"/>
    <lineage>
        <taxon>Bacteria</taxon>
        <taxon>Bacillati</taxon>
        <taxon>Actinomycetota</taxon>
        <taxon>Thermoleophilia</taxon>
        <taxon>Solirubrobacterales</taxon>
        <taxon>Solirubrobacteraceae</taxon>
        <taxon>Solirubrobacter</taxon>
    </lineage>
</organism>
<dbReference type="SUPFAM" id="SSF50341">
    <property type="entry name" value="CheW-like"/>
    <property type="match status" value="1"/>
</dbReference>
<evidence type="ECO:0000313" key="16">
    <source>
        <dbReference type="EMBL" id="RKQ86223.1"/>
    </source>
</evidence>
<dbReference type="GO" id="GO:0005524">
    <property type="term" value="F:ATP binding"/>
    <property type="evidence" value="ECO:0007669"/>
    <property type="project" value="UniProtKB-KW"/>
</dbReference>
<gene>
    <name evidence="16" type="ORF">C8N24_4233</name>
</gene>
<evidence type="ECO:0000256" key="9">
    <source>
        <dbReference type="ARBA" id="ARBA00022777"/>
    </source>
</evidence>
<dbReference type="InterPro" id="IPR036641">
    <property type="entry name" value="HPT_dom_sf"/>
</dbReference>
<dbReference type="CDD" id="cd16916">
    <property type="entry name" value="HATPase_CheA-like"/>
    <property type="match status" value="1"/>
</dbReference>
<evidence type="ECO:0000256" key="7">
    <source>
        <dbReference type="ARBA" id="ARBA00022679"/>
    </source>
</evidence>
<evidence type="ECO:0000256" key="10">
    <source>
        <dbReference type="ARBA" id="ARBA00022840"/>
    </source>
</evidence>
<dbReference type="SMART" id="SM00387">
    <property type="entry name" value="HATPase_c"/>
    <property type="match status" value="1"/>
</dbReference>
<dbReference type="RefSeq" id="WP_121253776.1">
    <property type="nucleotide sequence ID" value="NZ_RBIL01000002.1"/>
</dbReference>
<dbReference type="GO" id="GO:0005737">
    <property type="term" value="C:cytoplasm"/>
    <property type="evidence" value="ECO:0007669"/>
    <property type="project" value="InterPro"/>
</dbReference>
<evidence type="ECO:0000256" key="4">
    <source>
        <dbReference type="ARBA" id="ARBA00021495"/>
    </source>
</evidence>
<dbReference type="InterPro" id="IPR010808">
    <property type="entry name" value="CheA_P2-bd"/>
</dbReference>
<evidence type="ECO:0000259" key="15">
    <source>
        <dbReference type="PROSITE" id="PS50894"/>
    </source>
</evidence>
<dbReference type="Gene3D" id="1.20.120.160">
    <property type="entry name" value="HPT domain"/>
    <property type="match status" value="1"/>
</dbReference>
<dbReference type="InterPro" id="IPR004358">
    <property type="entry name" value="Sig_transdc_His_kin-like_C"/>
</dbReference>
<dbReference type="GO" id="GO:0006935">
    <property type="term" value="P:chemotaxis"/>
    <property type="evidence" value="ECO:0007669"/>
    <property type="project" value="UniProtKB-KW"/>
</dbReference>
<dbReference type="PANTHER" id="PTHR43395">
    <property type="entry name" value="SENSOR HISTIDINE KINASE CHEA"/>
    <property type="match status" value="1"/>
</dbReference>
<dbReference type="FunFam" id="3.30.565.10:FF:000016">
    <property type="entry name" value="Chemotaxis protein CheA, putative"/>
    <property type="match status" value="1"/>
</dbReference>
<dbReference type="PANTHER" id="PTHR43395:SF1">
    <property type="entry name" value="CHEMOTAXIS PROTEIN CHEA"/>
    <property type="match status" value="1"/>
</dbReference>
<dbReference type="Pfam" id="PF07194">
    <property type="entry name" value="P2"/>
    <property type="match status" value="1"/>
</dbReference>
<dbReference type="SUPFAM" id="SSF47384">
    <property type="entry name" value="Homodimeric domain of signal transducing histidine kinase"/>
    <property type="match status" value="1"/>
</dbReference>
<dbReference type="Gene3D" id="3.30.70.1110">
    <property type="entry name" value="Histidine kinase CheA-like, P2 response regulator-binding domain"/>
    <property type="match status" value="1"/>
</dbReference>
<dbReference type="Gene3D" id="1.10.287.560">
    <property type="entry name" value="Histidine kinase CheA-like, homodimeric domain"/>
    <property type="match status" value="1"/>
</dbReference>
<evidence type="ECO:0000256" key="12">
    <source>
        <dbReference type="PROSITE-ProRule" id="PRU00110"/>
    </source>
</evidence>
<sequence length="664" mass="70090">MDETAEYLPMFLAEGREHLQELNLAVVRIEETPDDQATVDEIFRIAHSLKGMSATMGFAGMAALTHEMEDVFELLRQRAGGLERSAVDVLLECLDALEAATDAIETSGAEEITPEPLIARLRTLVRDDEAPTGLTPADVEAEAPTSLATVIEPPENLSELAQGRRVVQVLAELVEDASIPSVRAYMVLSTLAELGETLACRPAPDDVETFKGTEIVAWLVSDRTDAELAEAAASIAEIADATAIEAVPDAAVDAPEEAPETAAAAVAAAEPAKAAAAPRGNHGSSTVRVDAERLDQLMHAMGELVLHRTHVEGLAAHADIPGLPQALQALTRTSHALQAMVMQVRMIPVEAVLLRFPRLVRDLSVKLSKQVELELIGKDTELDRSVVDSLGDPLVHLIRNSLDHGLEGPEERRAAGKPETGKLEISARHAGGNVVISVKDDGRGVDPARVAQKAFERGLITAEAVDSIDMARATELLFHPGFSTADVTSDISGRGVGMDAVRVAIRGLGGEVTMTSVLGQGTTSEIRLPLTLAIMAALLVQADGRAFAIPLDRIERTVRLADQTVRSVAGSRMLVMSDGVMPLVDASEQFGGSRDNDAAFAVIVRGNGQRLAFAVAAMDGQRELVTRPLPPEVADGSALSGAAVLSDGQIALIVDCDAVAEGVA</sequence>
<evidence type="ECO:0000256" key="8">
    <source>
        <dbReference type="ARBA" id="ARBA00022741"/>
    </source>
</evidence>
<dbReference type="InterPro" id="IPR036061">
    <property type="entry name" value="CheW-like_dom_sf"/>
</dbReference>
<evidence type="ECO:0000256" key="1">
    <source>
        <dbReference type="ARBA" id="ARBA00000085"/>
    </source>
</evidence>
<protein>
    <recommendedName>
        <fullName evidence="4">Chemotaxis protein CheA</fullName>
        <ecNumber evidence="3">2.7.13.3</ecNumber>
    </recommendedName>
</protein>
<keyword evidence="9 16" id="KW-0418">Kinase</keyword>